<dbReference type="GO" id="GO:0006865">
    <property type="term" value="P:amino acid transport"/>
    <property type="evidence" value="ECO:0007669"/>
    <property type="project" value="UniProtKB-KW"/>
</dbReference>
<evidence type="ECO:0000256" key="13">
    <source>
        <dbReference type="ARBA" id="ARBA00023136"/>
    </source>
</evidence>
<evidence type="ECO:0000259" key="15">
    <source>
        <dbReference type="PROSITE" id="PS50893"/>
    </source>
</evidence>
<dbReference type="GO" id="GO:0022857">
    <property type="term" value="F:transmembrane transporter activity"/>
    <property type="evidence" value="ECO:0007669"/>
    <property type="project" value="InterPro"/>
</dbReference>
<gene>
    <name evidence="17" type="ORF">SAMN05216272_106351</name>
</gene>
<dbReference type="InterPro" id="IPR017871">
    <property type="entry name" value="ABC_transporter-like_CS"/>
</dbReference>
<dbReference type="Proteomes" id="UP000199636">
    <property type="component" value="Unassembled WGS sequence"/>
</dbReference>
<dbReference type="SUPFAM" id="SSF52540">
    <property type="entry name" value="P-loop containing nucleoside triphosphate hydrolases"/>
    <property type="match status" value="1"/>
</dbReference>
<organism evidence="17 18">
    <name type="scientific">Pseudomonas panipatensis</name>
    <dbReference type="NCBI Taxonomy" id="428992"/>
    <lineage>
        <taxon>Bacteria</taxon>
        <taxon>Pseudomonadati</taxon>
        <taxon>Pseudomonadota</taxon>
        <taxon>Gammaproteobacteria</taxon>
        <taxon>Pseudomonadales</taxon>
        <taxon>Pseudomonadaceae</taxon>
        <taxon>Pseudomonas</taxon>
    </lineage>
</organism>
<evidence type="ECO:0000256" key="7">
    <source>
        <dbReference type="ARBA" id="ARBA00022519"/>
    </source>
</evidence>
<feature type="transmembrane region" description="Helical" evidence="14">
    <location>
        <begin position="190"/>
        <end position="213"/>
    </location>
</feature>
<evidence type="ECO:0000256" key="1">
    <source>
        <dbReference type="ARBA" id="ARBA00004417"/>
    </source>
</evidence>
<dbReference type="InterPro" id="IPR027417">
    <property type="entry name" value="P-loop_NTPase"/>
</dbReference>
<dbReference type="CDD" id="cd03262">
    <property type="entry name" value="ABC_HisP_GlnQ"/>
    <property type="match status" value="1"/>
</dbReference>
<name>A0A1G8IMK6_9PSED</name>
<dbReference type="GO" id="GO:0043190">
    <property type="term" value="C:ATP-binding cassette (ABC) transporter complex"/>
    <property type="evidence" value="ECO:0007669"/>
    <property type="project" value="InterPro"/>
</dbReference>
<evidence type="ECO:0000256" key="4">
    <source>
        <dbReference type="ARBA" id="ARBA00010072"/>
    </source>
</evidence>
<reference evidence="18" key="1">
    <citation type="submission" date="2016-10" db="EMBL/GenBank/DDBJ databases">
        <authorList>
            <person name="Varghese N."/>
            <person name="Submissions S."/>
        </authorList>
    </citation>
    <scope>NUCLEOTIDE SEQUENCE [LARGE SCALE GENOMIC DNA]</scope>
    <source>
        <strain evidence="18">CCM 7469</strain>
    </source>
</reference>
<evidence type="ECO:0000256" key="8">
    <source>
        <dbReference type="ARBA" id="ARBA00022692"/>
    </source>
</evidence>
<accession>A0A1G8IMK6</accession>
<dbReference type="InterPro" id="IPR010065">
    <property type="entry name" value="AA_ABC_transptr_permease_3TM"/>
</dbReference>
<dbReference type="OrthoDB" id="6049702at2"/>
<keyword evidence="8 14" id="KW-0812">Transmembrane</keyword>
<keyword evidence="9" id="KW-0547">Nucleotide-binding</keyword>
<dbReference type="InterPro" id="IPR003439">
    <property type="entry name" value="ABC_transporter-like_ATP-bd"/>
</dbReference>
<dbReference type="Gene3D" id="3.40.50.300">
    <property type="entry name" value="P-loop containing nucleotide triphosphate hydrolases"/>
    <property type="match status" value="1"/>
</dbReference>
<comment type="similarity">
    <text evidence="3">Belongs to the ABC transporter superfamily.</text>
</comment>
<dbReference type="Pfam" id="PF00528">
    <property type="entry name" value="BPD_transp_1"/>
    <property type="match status" value="1"/>
</dbReference>
<evidence type="ECO:0000256" key="12">
    <source>
        <dbReference type="ARBA" id="ARBA00022989"/>
    </source>
</evidence>
<keyword evidence="18" id="KW-1185">Reference proteome</keyword>
<dbReference type="STRING" id="428992.SAMN05216272_106351"/>
<keyword evidence="11" id="KW-0029">Amino-acid transport</keyword>
<dbReference type="InterPro" id="IPR000515">
    <property type="entry name" value="MetI-like"/>
</dbReference>
<dbReference type="SMART" id="SM00382">
    <property type="entry name" value="AAA"/>
    <property type="match status" value="1"/>
</dbReference>
<dbReference type="PROSITE" id="PS00211">
    <property type="entry name" value="ABC_TRANSPORTER_1"/>
    <property type="match status" value="1"/>
</dbReference>
<dbReference type="Gene3D" id="1.10.3720.10">
    <property type="entry name" value="MetI-like"/>
    <property type="match status" value="1"/>
</dbReference>
<dbReference type="PANTHER" id="PTHR43166">
    <property type="entry name" value="AMINO ACID IMPORT ATP-BINDING PROTEIN"/>
    <property type="match status" value="1"/>
</dbReference>
<dbReference type="PROSITE" id="PS50893">
    <property type="entry name" value="ABC_TRANSPORTER_2"/>
    <property type="match status" value="1"/>
</dbReference>
<feature type="domain" description="ABC transmembrane type-1" evidence="16">
    <location>
        <begin position="17"/>
        <end position="213"/>
    </location>
</feature>
<evidence type="ECO:0000313" key="18">
    <source>
        <dbReference type="Proteomes" id="UP000199636"/>
    </source>
</evidence>
<dbReference type="InterPro" id="IPR035906">
    <property type="entry name" value="MetI-like_sf"/>
</dbReference>
<evidence type="ECO:0000256" key="5">
    <source>
        <dbReference type="ARBA" id="ARBA00022448"/>
    </source>
</evidence>
<keyword evidence="12 14" id="KW-1133">Transmembrane helix</keyword>
<comment type="subcellular location">
    <subcellularLocation>
        <location evidence="2">Cell inner membrane</location>
        <topology evidence="2">Multi-pass membrane protein</topology>
    </subcellularLocation>
    <subcellularLocation>
        <location evidence="1">Cell inner membrane</location>
        <topology evidence="1">Peripheral membrane protein</topology>
    </subcellularLocation>
    <subcellularLocation>
        <location evidence="14">Cell membrane</location>
        <topology evidence="14">Multi-pass membrane protein</topology>
    </subcellularLocation>
</comment>
<comment type="similarity">
    <text evidence="4">Belongs to the binding-protein-dependent transport system permease family. HisMQ subfamily.</text>
</comment>
<keyword evidence="5 14" id="KW-0813">Transport</keyword>
<evidence type="ECO:0000256" key="6">
    <source>
        <dbReference type="ARBA" id="ARBA00022475"/>
    </source>
</evidence>
<dbReference type="SUPFAM" id="SSF161098">
    <property type="entry name" value="MetI-like"/>
    <property type="match status" value="1"/>
</dbReference>
<feature type="transmembrane region" description="Helical" evidence="14">
    <location>
        <begin position="16"/>
        <end position="45"/>
    </location>
</feature>
<dbReference type="InterPro" id="IPR003593">
    <property type="entry name" value="AAA+_ATPase"/>
</dbReference>
<keyword evidence="10" id="KW-0067">ATP-binding</keyword>
<dbReference type="PANTHER" id="PTHR43166:SF9">
    <property type="entry name" value="GLUTAMATE_ASPARTATE IMPORT ATP-BINDING PROTEIN GLTL"/>
    <property type="match status" value="1"/>
</dbReference>
<dbReference type="Pfam" id="PF00005">
    <property type="entry name" value="ABC_tran"/>
    <property type="match status" value="1"/>
</dbReference>
<evidence type="ECO:0000256" key="3">
    <source>
        <dbReference type="ARBA" id="ARBA00005417"/>
    </source>
</evidence>
<dbReference type="GO" id="GO:0005524">
    <property type="term" value="F:ATP binding"/>
    <property type="evidence" value="ECO:0007669"/>
    <property type="project" value="UniProtKB-KW"/>
</dbReference>
<dbReference type="EMBL" id="FNDS01000006">
    <property type="protein sequence ID" value="SDI20176.1"/>
    <property type="molecule type" value="Genomic_DNA"/>
</dbReference>
<evidence type="ECO:0000256" key="10">
    <source>
        <dbReference type="ARBA" id="ARBA00022840"/>
    </source>
</evidence>
<dbReference type="GO" id="GO:0016887">
    <property type="term" value="F:ATP hydrolysis activity"/>
    <property type="evidence" value="ECO:0007669"/>
    <property type="project" value="InterPro"/>
</dbReference>
<dbReference type="NCBIfam" id="TIGR01726">
    <property type="entry name" value="HEQRo_perm_3TM"/>
    <property type="match status" value="1"/>
</dbReference>
<sequence>MQFDWSYFFSLFSLPAFWKACVTVIELSALAWLIGMFLGFLLASAKLSEQPLLRVPAGLYIWFFRSVPLLVLVVFVYNLPQLFPASGALLSNPFISGLLALVLTEAAYMAEIHRGGLISVAKGQKEAGRALAIGAFGIQRLIVIPQAFRISLPTLINEYVTVVKLTSLVSVISLTELLMVGQRLYAQNFLVMETLSAVAIYYVLIVTLFGWLLQYLEHRLDLNARKPDTLSDAALQTLRQRLPALPVQQRQMAGAGVPPALHLRDIRKSYGAHQVLKGVYLQVGCGEVVSIIGPSGSGKTSLIRTINGLEGIDGGEIVLFGEGYIGAGRGDPERLRQGVRHIGMVFQSFNLFPHRTILDNVALAPRFHGQAERPVCEERALALLDKVGLLAHAHKYPHQLSGGQQQRVAIARALAMAPAIMLFDEPTSALDPELVGDVLNVIRDLAKEGMTMVIVTHEMDFALSISDRVVFMEHGQVQVDASPAAIRNGEAGERVLRFIGLDAPAAAAAPERARQSAR</sequence>
<keyword evidence="7" id="KW-0997">Cell inner membrane</keyword>
<feature type="transmembrane region" description="Helical" evidence="14">
    <location>
        <begin position="89"/>
        <end position="110"/>
    </location>
</feature>
<evidence type="ECO:0000256" key="11">
    <source>
        <dbReference type="ARBA" id="ARBA00022970"/>
    </source>
</evidence>
<dbReference type="CDD" id="cd06261">
    <property type="entry name" value="TM_PBP2"/>
    <property type="match status" value="1"/>
</dbReference>
<dbReference type="RefSeq" id="WP_090263990.1">
    <property type="nucleotide sequence ID" value="NZ_FNDS01000006.1"/>
</dbReference>
<feature type="transmembrane region" description="Helical" evidence="14">
    <location>
        <begin position="57"/>
        <end position="77"/>
    </location>
</feature>
<evidence type="ECO:0000256" key="14">
    <source>
        <dbReference type="RuleBase" id="RU363032"/>
    </source>
</evidence>
<keyword evidence="13 14" id="KW-0472">Membrane</keyword>
<evidence type="ECO:0000256" key="2">
    <source>
        <dbReference type="ARBA" id="ARBA00004429"/>
    </source>
</evidence>
<dbReference type="AlphaFoldDB" id="A0A1G8IMK6"/>
<evidence type="ECO:0000256" key="9">
    <source>
        <dbReference type="ARBA" id="ARBA00022741"/>
    </source>
</evidence>
<dbReference type="PROSITE" id="PS50928">
    <property type="entry name" value="ABC_TM1"/>
    <property type="match status" value="1"/>
</dbReference>
<feature type="domain" description="ABC transporter" evidence="15">
    <location>
        <begin position="261"/>
        <end position="499"/>
    </location>
</feature>
<proteinExistence type="inferred from homology"/>
<evidence type="ECO:0000259" key="16">
    <source>
        <dbReference type="PROSITE" id="PS50928"/>
    </source>
</evidence>
<keyword evidence="6" id="KW-1003">Cell membrane</keyword>
<dbReference type="InterPro" id="IPR050086">
    <property type="entry name" value="MetN_ABC_transporter-like"/>
</dbReference>
<evidence type="ECO:0000313" key="17">
    <source>
        <dbReference type="EMBL" id="SDI20176.1"/>
    </source>
</evidence>
<protein>
    <submittedName>
        <fullName evidence="17">Polar amino acid transport system permease protein</fullName>
    </submittedName>
</protein>